<dbReference type="InterPro" id="IPR000241">
    <property type="entry name" value="RlmKL-like_Mtase"/>
</dbReference>
<accession>A0ABR9U054</accession>
<dbReference type="InterPro" id="IPR054170">
    <property type="entry name" value="RlmL_1st"/>
</dbReference>
<feature type="domain" description="THUMP" evidence="4">
    <location>
        <begin position="43"/>
        <end position="154"/>
    </location>
</feature>
<keyword evidence="6" id="KW-1185">Reference proteome</keyword>
<reference evidence="5 6" key="1">
    <citation type="submission" date="2020-10" db="EMBL/GenBank/DDBJ databases">
        <authorList>
            <person name="Castelo-Branco R."/>
            <person name="Eusebio N."/>
            <person name="Adriana R."/>
            <person name="Vieira A."/>
            <person name="Brugerolle De Fraissinette N."/>
            <person name="Rezende De Castro R."/>
            <person name="Schneider M.P."/>
            <person name="Vasconcelos V."/>
            <person name="Leao P.N."/>
        </authorList>
    </citation>
    <scope>NUCLEOTIDE SEQUENCE [LARGE SCALE GENOMIC DNA]</scope>
    <source>
        <strain evidence="5 6">LEGE 07299</strain>
    </source>
</reference>
<dbReference type="CDD" id="cd11715">
    <property type="entry name" value="THUMP_AdoMetMT"/>
    <property type="match status" value="1"/>
</dbReference>
<dbReference type="InterPro" id="IPR002052">
    <property type="entry name" value="DNA_methylase_N6_adenine_CS"/>
</dbReference>
<dbReference type="InterPro" id="IPR004114">
    <property type="entry name" value="THUMP_dom"/>
</dbReference>
<dbReference type="PANTHER" id="PTHR47313:SF1">
    <property type="entry name" value="RIBOSOMAL RNA LARGE SUBUNIT METHYLTRANSFERASE K_L"/>
    <property type="match status" value="1"/>
</dbReference>
<protein>
    <submittedName>
        <fullName evidence="5">RNA methyltransferase</fullName>
    </submittedName>
</protein>
<evidence type="ECO:0000259" key="4">
    <source>
        <dbReference type="PROSITE" id="PS51165"/>
    </source>
</evidence>
<evidence type="ECO:0000256" key="1">
    <source>
        <dbReference type="ARBA" id="ARBA00022603"/>
    </source>
</evidence>
<comment type="caution">
    <text evidence="5">The sequence shown here is derived from an EMBL/GenBank/DDBJ whole genome shotgun (WGS) entry which is preliminary data.</text>
</comment>
<dbReference type="PROSITE" id="PS51165">
    <property type="entry name" value="THUMP"/>
    <property type="match status" value="1"/>
</dbReference>
<dbReference type="RefSeq" id="WP_194044703.1">
    <property type="nucleotide sequence ID" value="NZ_JADEXF010000433.1"/>
</dbReference>
<evidence type="ECO:0000313" key="5">
    <source>
        <dbReference type="EMBL" id="MBE9106045.1"/>
    </source>
</evidence>
<dbReference type="GO" id="GO:0008168">
    <property type="term" value="F:methyltransferase activity"/>
    <property type="evidence" value="ECO:0007669"/>
    <property type="project" value="UniProtKB-KW"/>
</dbReference>
<dbReference type="Pfam" id="PF01170">
    <property type="entry name" value="UPF0020"/>
    <property type="match status" value="1"/>
</dbReference>
<gene>
    <name evidence="5" type="ORF">IQ229_14185</name>
</gene>
<dbReference type="PROSITE" id="PS00092">
    <property type="entry name" value="N6_MTASE"/>
    <property type="match status" value="1"/>
</dbReference>
<proteinExistence type="predicted"/>
<dbReference type="PROSITE" id="PS01261">
    <property type="entry name" value="UPF0020"/>
    <property type="match status" value="1"/>
</dbReference>
<keyword evidence="1 5" id="KW-0489">Methyltransferase</keyword>
<evidence type="ECO:0000256" key="2">
    <source>
        <dbReference type="ARBA" id="ARBA00022679"/>
    </source>
</evidence>
<dbReference type="EMBL" id="JADEXF010000433">
    <property type="protein sequence ID" value="MBE9106045.1"/>
    <property type="molecule type" value="Genomic_DNA"/>
</dbReference>
<dbReference type="Gene3D" id="3.30.2130.30">
    <property type="match status" value="1"/>
</dbReference>
<dbReference type="Proteomes" id="UP000647836">
    <property type="component" value="Unassembled WGS sequence"/>
</dbReference>
<dbReference type="Pfam" id="PF22020">
    <property type="entry name" value="RlmL_1st"/>
    <property type="match status" value="1"/>
</dbReference>
<dbReference type="GO" id="GO:0032259">
    <property type="term" value="P:methylation"/>
    <property type="evidence" value="ECO:0007669"/>
    <property type="project" value="UniProtKB-KW"/>
</dbReference>
<dbReference type="SMART" id="SM00981">
    <property type="entry name" value="THUMP"/>
    <property type="match status" value="1"/>
</dbReference>
<sequence>MNQYFATVARGLETLAAQELEQLGAHSVEPGFCGVAFEGDRTLLYRVNLWARLPFRILVNIHEFKCLDAKDLYRGIQSIDWVNYLTPDMTLAVNVTGKNDRLNHSHFTSLQVKNAIVDQQKENLGERSNVELHEPDVRVNVHIERDFCTVKLDSSGNSLHRRGYRPAVGVAPLKESLAAALIQLSGWQPDQMFYDPLCGSGTLPLEASLKALNIAPGLFRESFGFENWLDFDLSLLEKLLQEAKDSQLDNLPAPIWGSDRDENIIEQAINNAQNCGVDNHVWFSQMELADVVAPADSGVLFCNPPYGERLGRDSDLGAFYKLLGDVLKQRFKGWTAFVLSGNKELSQSIGLKSSKRIAVYNGALPCQLMKYELY</sequence>
<organism evidence="5 6">
    <name type="scientific">Nostoc cf. edaphicum LEGE 07299</name>
    <dbReference type="NCBI Taxonomy" id="2777974"/>
    <lineage>
        <taxon>Bacteria</taxon>
        <taxon>Bacillati</taxon>
        <taxon>Cyanobacteriota</taxon>
        <taxon>Cyanophyceae</taxon>
        <taxon>Nostocales</taxon>
        <taxon>Nostocaceae</taxon>
        <taxon>Nostoc</taxon>
    </lineage>
</organism>
<keyword evidence="3" id="KW-0694">RNA-binding</keyword>
<name>A0ABR9U054_9NOSO</name>
<dbReference type="Gene3D" id="3.40.50.150">
    <property type="entry name" value="Vaccinia Virus protein VP39"/>
    <property type="match status" value="1"/>
</dbReference>
<keyword evidence="2" id="KW-0808">Transferase</keyword>
<evidence type="ECO:0000313" key="6">
    <source>
        <dbReference type="Proteomes" id="UP000647836"/>
    </source>
</evidence>
<dbReference type="PANTHER" id="PTHR47313">
    <property type="entry name" value="RIBOSOMAL RNA LARGE SUBUNIT METHYLTRANSFERASE K/L"/>
    <property type="match status" value="1"/>
</dbReference>
<dbReference type="InterPro" id="IPR029063">
    <property type="entry name" value="SAM-dependent_MTases_sf"/>
</dbReference>
<dbReference type="Pfam" id="PF02926">
    <property type="entry name" value="THUMP"/>
    <property type="match status" value="1"/>
</dbReference>
<dbReference type="InterPro" id="IPR053943">
    <property type="entry name" value="RlmKL-like_Mtase_CS"/>
</dbReference>
<dbReference type="SUPFAM" id="SSF53335">
    <property type="entry name" value="S-adenosyl-L-methionine-dependent methyltransferases"/>
    <property type="match status" value="1"/>
</dbReference>
<evidence type="ECO:0000256" key="3">
    <source>
        <dbReference type="PROSITE-ProRule" id="PRU00529"/>
    </source>
</evidence>